<feature type="compositionally biased region" description="Polar residues" evidence="5">
    <location>
        <begin position="66"/>
        <end position="79"/>
    </location>
</feature>
<feature type="compositionally biased region" description="Polar residues" evidence="5">
    <location>
        <begin position="217"/>
        <end position="233"/>
    </location>
</feature>
<feature type="region of interest" description="Disordered" evidence="5">
    <location>
        <begin position="120"/>
        <end position="139"/>
    </location>
</feature>
<evidence type="ECO:0008006" key="9">
    <source>
        <dbReference type="Google" id="ProtNLM"/>
    </source>
</evidence>
<keyword evidence="4 6" id="KW-0472">Membrane</keyword>
<proteinExistence type="predicted"/>
<keyword evidence="3 6" id="KW-1133">Transmembrane helix</keyword>
<feature type="compositionally biased region" description="Polar residues" evidence="5">
    <location>
        <begin position="121"/>
        <end position="139"/>
    </location>
</feature>
<evidence type="ECO:0000256" key="3">
    <source>
        <dbReference type="ARBA" id="ARBA00022989"/>
    </source>
</evidence>
<feature type="compositionally biased region" description="Pro residues" evidence="5">
    <location>
        <begin position="249"/>
        <end position="259"/>
    </location>
</feature>
<evidence type="ECO:0000256" key="5">
    <source>
        <dbReference type="SAM" id="MobiDB-lite"/>
    </source>
</evidence>
<name>A0AAE0WHS1_9PEZI</name>
<dbReference type="Proteomes" id="UP001274830">
    <property type="component" value="Unassembled WGS sequence"/>
</dbReference>
<dbReference type="AlphaFoldDB" id="A0AAE0WHS1"/>
<evidence type="ECO:0000313" key="8">
    <source>
        <dbReference type="Proteomes" id="UP001274830"/>
    </source>
</evidence>
<dbReference type="EMBL" id="JAUTXT010000097">
    <property type="protein sequence ID" value="KAK3669220.1"/>
    <property type="molecule type" value="Genomic_DNA"/>
</dbReference>
<feature type="region of interest" description="Disordered" evidence="5">
    <location>
        <begin position="59"/>
        <end position="80"/>
    </location>
</feature>
<evidence type="ECO:0000256" key="4">
    <source>
        <dbReference type="ARBA" id="ARBA00023136"/>
    </source>
</evidence>
<dbReference type="PANTHER" id="PTHR15549">
    <property type="entry name" value="PAIRED IMMUNOGLOBULIN-LIKE TYPE 2 RECEPTOR"/>
    <property type="match status" value="1"/>
</dbReference>
<dbReference type="GO" id="GO:0016020">
    <property type="term" value="C:membrane"/>
    <property type="evidence" value="ECO:0007669"/>
    <property type="project" value="UniProtKB-SubCell"/>
</dbReference>
<reference evidence="7" key="1">
    <citation type="submission" date="2023-07" db="EMBL/GenBank/DDBJ databases">
        <title>Black Yeasts Isolated from many extreme environments.</title>
        <authorList>
            <person name="Coleine C."/>
            <person name="Stajich J.E."/>
            <person name="Selbmann L."/>
        </authorList>
    </citation>
    <scope>NUCLEOTIDE SEQUENCE</scope>
    <source>
        <strain evidence="7">CCFEE 5485</strain>
    </source>
</reference>
<keyword evidence="8" id="KW-1185">Reference proteome</keyword>
<feature type="region of interest" description="Disordered" evidence="5">
    <location>
        <begin position="14"/>
        <end position="38"/>
    </location>
</feature>
<comment type="caution">
    <text evidence="7">The sequence shown here is derived from an EMBL/GenBank/DDBJ whole genome shotgun (WGS) entry which is preliminary data.</text>
</comment>
<evidence type="ECO:0000313" key="7">
    <source>
        <dbReference type="EMBL" id="KAK3669220.1"/>
    </source>
</evidence>
<evidence type="ECO:0000256" key="1">
    <source>
        <dbReference type="ARBA" id="ARBA00004167"/>
    </source>
</evidence>
<sequence length="259" mass="27717">MSFKRRMLDHYVSSSRTDLGRSTSSSSGSSATSISSSSATAAGTTSAISSAASLTPASSSDIGAATASSDSANNGVNGTQDRHHNNDLAIGLGVGLGIGLPLLAVLLVLCFCFRRRRKRSANSMPRGQHPTISRPMQQQSLRDSDQQPIIPPIPAPVVFPDHQSQTTHRHSGTTVNSVAESYHGPFEFEGQDGRDFDTKSVVSEYDQRSGRWGTPTGRRSASGSTRTATPSNHGRSRLRSIDEQMPPRMVTPPQWPLRS</sequence>
<dbReference type="InterPro" id="IPR051694">
    <property type="entry name" value="Immunoregulatory_rcpt-like"/>
</dbReference>
<accession>A0AAE0WHS1</accession>
<protein>
    <recommendedName>
        <fullName evidence="9">Mid2 domain-containing protein</fullName>
    </recommendedName>
</protein>
<gene>
    <name evidence="7" type="ORF">LTR78_010894</name>
</gene>
<dbReference type="GO" id="GO:0071944">
    <property type="term" value="C:cell periphery"/>
    <property type="evidence" value="ECO:0007669"/>
    <property type="project" value="UniProtKB-ARBA"/>
</dbReference>
<evidence type="ECO:0000256" key="6">
    <source>
        <dbReference type="SAM" id="Phobius"/>
    </source>
</evidence>
<organism evidence="7 8">
    <name type="scientific">Recurvomyces mirabilis</name>
    <dbReference type="NCBI Taxonomy" id="574656"/>
    <lineage>
        <taxon>Eukaryota</taxon>
        <taxon>Fungi</taxon>
        <taxon>Dikarya</taxon>
        <taxon>Ascomycota</taxon>
        <taxon>Pezizomycotina</taxon>
        <taxon>Dothideomycetes</taxon>
        <taxon>Dothideomycetidae</taxon>
        <taxon>Mycosphaerellales</taxon>
        <taxon>Teratosphaeriaceae</taxon>
        <taxon>Recurvomyces</taxon>
    </lineage>
</organism>
<feature type="region of interest" description="Disordered" evidence="5">
    <location>
        <begin position="187"/>
        <end position="259"/>
    </location>
</feature>
<comment type="subcellular location">
    <subcellularLocation>
        <location evidence="1">Membrane</location>
        <topology evidence="1">Single-pass membrane protein</topology>
    </subcellularLocation>
</comment>
<keyword evidence="2 6" id="KW-0812">Transmembrane</keyword>
<feature type="transmembrane region" description="Helical" evidence="6">
    <location>
        <begin position="88"/>
        <end position="113"/>
    </location>
</feature>
<evidence type="ECO:0000256" key="2">
    <source>
        <dbReference type="ARBA" id="ARBA00022692"/>
    </source>
</evidence>